<dbReference type="Gene3D" id="1.10.510.10">
    <property type="entry name" value="Transferase(Phosphotransferase) domain 1"/>
    <property type="match status" value="1"/>
</dbReference>
<keyword evidence="2" id="KW-0723">Serine/threonine-protein kinase</keyword>
<keyword evidence="4" id="KW-0547">Nucleotide-binding</keyword>
<sequence length="531" mass="56489">MPLDAGERFAGYTIVRSLGAGGMGEVYLARHPRLPRCDALKLLGSQVSADVSFRERFLREADLASTLWHQHIVGVHDRGEHQERLWISMDFVDGADASKLMAERYPAGMPLELVIAIVTAVGSALDYAYKQGLLHRDVKPANILITNVDDADERRIMLTDFGIARAVDDVSGLTATNMTIGTVAYTAPEQLKGDDIDGRADQYSLAATAYHLLTGTPPFGDSTPAVVIGRHITMDSPPLAKKRPELAPLDPVLATALAKNPNERFTSCSEFARNLAAYALTIDDAATRVAPTMEAPTTPPKRAASEPTQRAPAPPPKSRQEPPPLPPGWYPDPSGKPGTLYWDGRVWRTGPPPVATGRPATLIWTVCICAAIVMATAIIGAIVVIRSGDGNGSTPTAAPSTFTVGPTPSEVSLPSYTTSTPPLTTTYTTMSPSIATPPPQTGYAAVIVGTCDEGGTCGVQQRIAPYINAPPLVPNALQDGMTVIVVCQTLGDLRTSAGHAPSNVWFRLSNGAYVSAVYMNLTRSLPECSSR</sequence>
<evidence type="ECO:0000256" key="1">
    <source>
        <dbReference type="ARBA" id="ARBA00012513"/>
    </source>
</evidence>
<organism evidence="10 11">
    <name type="scientific">Mycobacterium bourgelatii</name>
    <dbReference type="NCBI Taxonomy" id="1273442"/>
    <lineage>
        <taxon>Bacteria</taxon>
        <taxon>Bacillati</taxon>
        <taxon>Actinomycetota</taxon>
        <taxon>Actinomycetes</taxon>
        <taxon>Mycobacteriales</taxon>
        <taxon>Mycobacteriaceae</taxon>
        <taxon>Mycobacterium</taxon>
    </lineage>
</organism>
<name>A0A7I9YPE4_MYCBU</name>
<evidence type="ECO:0000313" key="11">
    <source>
        <dbReference type="Proteomes" id="UP000465360"/>
    </source>
</evidence>
<protein>
    <recommendedName>
        <fullName evidence="1">non-specific serine/threonine protein kinase</fullName>
        <ecNumber evidence="1">2.7.11.1</ecNumber>
    </recommendedName>
</protein>
<keyword evidence="6" id="KW-0067">ATP-binding</keyword>
<feature type="domain" description="Protein kinase" evidence="9">
    <location>
        <begin position="12"/>
        <end position="279"/>
    </location>
</feature>
<dbReference type="PROSITE" id="PS00108">
    <property type="entry name" value="PROTEIN_KINASE_ST"/>
    <property type="match status" value="1"/>
</dbReference>
<keyword evidence="8" id="KW-0472">Membrane</keyword>
<reference evidence="10 11" key="1">
    <citation type="journal article" date="2019" name="Emerg. Microbes Infect.">
        <title>Comprehensive subspecies identification of 175 nontuberculous mycobacteria species based on 7547 genomic profiles.</title>
        <authorList>
            <person name="Matsumoto Y."/>
            <person name="Kinjo T."/>
            <person name="Motooka D."/>
            <person name="Nabeya D."/>
            <person name="Jung N."/>
            <person name="Uechi K."/>
            <person name="Horii T."/>
            <person name="Iida T."/>
            <person name="Fujita J."/>
            <person name="Nakamura S."/>
        </authorList>
    </citation>
    <scope>NUCLEOTIDE SEQUENCE [LARGE SCALE GENOMIC DNA]</scope>
    <source>
        <strain evidence="10 11">JCM 30725</strain>
    </source>
</reference>
<evidence type="ECO:0000313" key="10">
    <source>
        <dbReference type="EMBL" id="GFG90540.1"/>
    </source>
</evidence>
<feature type="compositionally biased region" description="Pro residues" evidence="7">
    <location>
        <begin position="312"/>
        <end position="330"/>
    </location>
</feature>
<feature type="region of interest" description="Disordered" evidence="7">
    <location>
        <begin position="396"/>
        <end position="418"/>
    </location>
</feature>
<dbReference type="PANTHER" id="PTHR43289">
    <property type="entry name" value="MITOGEN-ACTIVATED PROTEIN KINASE KINASE KINASE 20-RELATED"/>
    <property type="match status" value="1"/>
</dbReference>
<keyword evidence="11" id="KW-1185">Reference proteome</keyword>
<dbReference type="Proteomes" id="UP000465360">
    <property type="component" value="Unassembled WGS sequence"/>
</dbReference>
<dbReference type="Gene3D" id="3.30.200.20">
    <property type="entry name" value="Phosphorylase Kinase, domain 1"/>
    <property type="match status" value="1"/>
</dbReference>
<dbReference type="GO" id="GO:0080090">
    <property type="term" value="P:regulation of primary metabolic process"/>
    <property type="evidence" value="ECO:0007669"/>
    <property type="project" value="UniProtKB-ARBA"/>
</dbReference>
<comment type="caution">
    <text evidence="10">The sequence shown here is derived from an EMBL/GenBank/DDBJ whole genome shotgun (WGS) entry which is preliminary data.</text>
</comment>
<feature type="region of interest" description="Disordered" evidence="7">
    <location>
        <begin position="292"/>
        <end position="334"/>
    </location>
</feature>
<dbReference type="EC" id="2.7.11.1" evidence="1"/>
<accession>A0A7I9YPE4</accession>
<dbReference type="PROSITE" id="PS50011">
    <property type="entry name" value="PROTEIN_KINASE_DOM"/>
    <property type="match status" value="1"/>
</dbReference>
<evidence type="ECO:0000256" key="5">
    <source>
        <dbReference type="ARBA" id="ARBA00022777"/>
    </source>
</evidence>
<evidence type="ECO:0000256" key="2">
    <source>
        <dbReference type="ARBA" id="ARBA00022527"/>
    </source>
</evidence>
<feature type="compositionally biased region" description="Polar residues" evidence="7">
    <location>
        <begin position="396"/>
        <end position="410"/>
    </location>
</feature>
<evidence type="ECO:0000256" key="8">
    <source>
        <dbReference type="SAM" id="Phobius"/>
    </source>
</evidence>
<keyword evidence="8" id="KW-1133">Transmembrane helix</keyword>
<dbReference type="PANTHER" id="PTHR43289:SF6">
    <property type="entry name" value="SERINE_THREONINE-PROTEIN KINASE NEKL-3"/>
    <property type="match status" value="1"/>
</dbReference>
<evidence type="ECO:0000256" key="4">
    <source>
        <dbReference type="ARBA" id="ARBA00022741"/>
    </source>
</evidence>
<evidence type="ECO:0000256" key="7">
    <source>
        <dbReference type="SAM" id="MobiDB-lite"/>
    </source>
</evidence>
<keyword evidence="5" id="KW-0418">Kinase</keyword>
<dbReference type="CDD" id="cd14014">
    <property type="entry name" value="STKc_PknB_like"/>
    <property type="match status" value="1"/>
</dbReference>
<gene>
    <name evidence="10" type="ORF">MBOU_25820</name>
</gene>
<feature type="transmembrane region" description="Helical" evidence="8">
    <location>
        <begin position="362"/>
        <end position="385"/>
    </location>
</feature>
<dbReference type="InterPro" id="IPR008271">
    <property type="entry name" value="Ser/Thr_kinase_AS"/>
</dbReference>
<dbReference type="SMART" id="SM00220">
    <property type="entry name" value="S_TKc"/>
    <property type="match status" value="1"/>
</dbReference>
<dbReference type="GO" id="GO:0005524">
    <property type="term" value="F:ATP binding"/>
    <property type="evidence" value="ECO:0007669"/>
    <property type="project" value="UniProtKB-KW"/>
</dbReference>
<evidence type="ECO:0000259" key="9">
    <source>
        <dbReference type="PROSITE" id="PS50011"/>
    </source>
</evidence>
<evidence type="ECO:0000256" key="3">
    <source>
        <dbReference type="ARBA" id="ARBA00022679"/>
    </source>
</evidence>
<dbReference type="AlphaFoldDB" id="A0A7I9YPE4"/>
<evidence type="ECO:0000256" key="6">
    <source>
        <dbReference type="ARBA" id="ARBA00022840"/>
    </source>
</evidence>
<dbReference type="Pfam" id="PF00069">
    <property type="entry name" value="Pkinase"/>
    <property type="match status" value="1"/>
</dbReference>
<dbReference type="RefSeq" id="WP_163712344.1">
    <property type="nucleotide sequence ID" value="NZ_BLKZ01000001.1"/>
</dbReference>
<proteinExistence type="predicted"/>
<dbReference type="InterPro" id="IPR000719">
    <property type="entry name" value="Prot_kinase_dom"/>
</dbReference>
<keyword evidence="3" id="KW-0808">Transferase</keyword>
<dbReference type="EMBL" id="BLKZ01000001">
    <property type="protein sequence ID" value="GFG90540.1"/>
    <property type="molecule type" value="Genomic_DNA"/>
</dbReference>
<dbReference type="InterPro" id="IPR011009">
    <property type="entry name" value="Kinase-like_dom_sf"/>
</dbReference>
<dbReference type="GO" id="GO:0004674">
    <property type="term" value="F:protein serine/threonine kinase activity"/>
    <property type="evidence" value="ECO:0007669"/>
    <property type="project" value="UniProtKB-KW"/>
</dbReference>
<keyword evidence="8" id="KW-0812">Transmembrane</keyword>
<dbReference type="SUPFAM" id="SSF56112">
    <property type="entry name" value="Protein kinase-like (PK-like)"/>
    <property type="match status" value="1"/>
</dbReference>